<dbReference type="GO" id="GO:0016846">
    <property type="term" value="F:carbon-sulfur lyase activity"/>
    <property type="evidence" value="ECO:0007669"/>
    <property type="project" value="TreeGrafter"/>
</dbReference>
<dbReference type="GO" id="GO:0009086">
    <property type="term" value="P:methionine biosynthetic process"/>
    <property type="evidence" value="ECO:0007669"/>
    <property type="project" value="UniProtKB-ARBA"/>
</dbReference>
<dbReference type="GO" id="GO:0030170">
    <property type="term" value="F:pyridoxal phosphate binding"/>
    <property type="evidence" value="ECO:0007669"/>
    <property type="project" value="InterPro"/>
</dbReference>
<dbReference type="FunFam" id="3.40.640.10:FF:000009">
    <property type="entry name" value="Cystathionine gamma-synthase homolog"/>
    <property type="match status" value="1"/>
</dbReference>
<dbReference type="InterPro" id="IPR000277">
    <property type="entry name" value="Cys/Met-Metab_PyrdxlP-dep_enz"/>
</dbReference>
<dbReference type="CDD" id="cd00614">
    <property type="entry name" value="CGS_like"/>
    <property type="match status" value="1"/>
</dbReference>
<dbReference type="SUPFAM" id="SSF53383">
    <property type="entry name" value="PLP-dependent transferases"/>
    <property type="match status" value="1"/>
</dbReference>
<dbReference type="Gene3D" id="3.90.1150.10">
    <property type="entry name" value="Aspartate Aminotransferase, domain 1"/>
    <property type="match status" value="1"/>
</dbReference>
<organism evidence="6 7">
    <name type="scientific">Gottfriedia solisilvae</name>
    <dbReference type="NCBI Taxonomy" id="1516104"/>
    <lineage>
        <taxon>Bacteria</taxon>
        <taxon>Bacillati</taxon>
        <taxon>Bacillota</taxon>
        <taxon>Bacilli</taxon>
        <taxon>Bacillales</taxon>
        <taxon>Bacillaceae</taxon>
        <taxon>Gottfriedia</taxon>
    </lineage>
</organism>
<dbReference type="Gene3D" id="3.40.640.10">
    <property type="entry name" value="Type I PLP-dependent aspartate aminotransferase-like (Major domain)"/>
    <property type="match status" value="1"/>
</dbReference>
<comment type="caution">
    <text evidence="6">The sequence shown here is derived from an EMBL/GenBank/DDBJ whole genome shotgun (WGS) entry which is preliminary data.</text>
</comment>
<gene>
    <name evidence="6" type="ORF">GCM10007380_20180</name>
</gene>
<evidence type="ECO:0000313" key="6">
    <source>
        <dbReference type="EMBL" id="GGI13891.1"/>
    </source>
</evidence>
<dbReference type="AlphaFoldDB" id="A0A8J3EZ01"/>
<accession>A0A8J3EZ01</accession>
<dbReference type="InterPro" id="IPR015424">
    <property type="entry name" value="PyrdxlP-dep_Trfase"/>
</dbReference>
<reference evidence="7" key="1">
    <citation type="journal article" date="2019" name="Int. J. Syst. Evol. Microbiol.">
        <title>The Global Catalogue of Microorganisms (GCM) 10K type strain sequencing project: providing services to taxonomists for standard genome sequencing and annotation.</title>
        <authorList>
            <consortium name="The Broad Institute Genomics Platform"/>
            <consortium name="The Broad Institute Genome Sequencing Center for Infectious Disease"/>
            <person name="Wu L."/>
            <person name="Ma J."/>
        </authorList>
    </citation>
    <scope>NUCLEOTIDE SEQUENCE [LARGE SCALE GENOMIC DNA]</scope>
    <source>
        <strain evidence="7">CGMCC 1.14993</strain>
    </source>
</reference>
<proteinExistence type="inferred from homology"/>
<dbReference type="GO" id="GO:0019346">
    <property type="term" value="P:transsulfuration"/>
    <property type="evidence" value="ECO:0007669"/>
    <property type="project" value="InterPro"/>
</dbReference>
<sequence>MTNTNVVSKSKQKSIETVAVHGSKGYDPLTGAISYPIYQSATFKHEGLHQSTGYDYARLQNPTREEVENTVAKLENAEFGVAFSTGNAAVTAVLSLFKKGDHVIVSDDLYGGTYRLFEEIYSPYGIEHNFVDTTEIDNILDTIKENTRGIFIETPSNPMMKVTDLKRVVEIAKERNIVVIVDNTFLTPYFFRPIELGADIVVHSGTKYLGGHNDTLAGFVVTNSEKTNERIRFYQKSTGATLAPFDSWLILRGIKTLHVRMEYCQRNAITLAKFLENHPNVTDVFYVGLPNHKGYSIIKEQASGFGAMISFKVKNVSIVEKVLSSVKVITFAESLGGVESLITYPHTQTHSEMPEEFKRKLGLDDHTLRLSVGIEHIDDLLIDLENALG</sequence>
<dbReference type="InterPro" id="IPR054542">
    <property type="entry name" value="Cys_met_metab_PP"/>
</dbReference>
<comment type="cofactor">
    <cofactor evidence="1 5">
        <name>pyridoxal 5'-phosphate</name>
        <dbReference type="ChEBI" id="CHEBI:597326"/>
    </cofactor>
</comment>
<dbReference type="PIRSF" id="PIRSF001434">
    <property type="entry name" value="CGS"/>
    <property type="match status" value="1"/>
</dbReference>
<name>A0A8J3EZ01_9BACI</name>
<evidence type="ECO:0000256" key="1">
    <source>
        <dbReference type="ARBA" id="ARBA00001933"/>
    </source>
</evidence>
<dbReference type="FunFam" id="3.90.1150.10:FF:000033">
    <property type="entry name" value="Cystathionine gamma-synthase"/>
    <property type="match status" value="1"/>
</dbReference>
<evidence type="ECO:0000256" key="2">
    <source>
        <dbReference type="ARBA" id="ARBA00009077"/>
    </source>
</evidence>
<dbReference type="Proteomes" id="UP000626244">
    <property type="component" value="Unassembled WGS sequence"/>
</dbReference>
<protein>
    <submittedName>
        <fullName evidence="6">Cystathionine gamma-synthase</fullName>
    </submittedName>
</protein>
<dbReference type="RefSeq" id="WP_087998385.1">
    <property type="nucleotide sequence ID" value="NZ_BMHB01000001.1"/>
</dbReference>
<dbReference type="PROSITE" id="PS00868">
    <property type="entry name" value="CYS_MET_METAB_PP"/>
    <property type="match status" value="1"/>
</dbReference>
<dbReference type="GO" id="GO:0005737">
    <property type="term" value="C:cytoplasm"/>
    <property type="evidence" value="ECO:0007669"/>
    <property type="project" value="TreeGrafter"/>
</dbReference>
<dbReference type="PANTHER" id="PTHR11808:SF90">
    <property type="entry name" value="CYSTATHIONINE GAMMA-SYNTHASE"/>
    <property type="match status" value="1"/>
</dbReference>
<dbReference type="InterPro" id="IPR015422">
    <property type="entry name" value="PyrdxlP-dep_Trfase_small"/>
</dbReference>
<feature type="modified residue" description="N6-(pyridoxal phosphate)lysine" evidence="4">
    <location>
        <position position="207"/>
    </location>
</feature>
<dbReference type="InterPro" id="IPR015421">
    <property type="entry name" value="PyrdxlP-dep_Trfase_major"/>
</dbReference>
<evidence type="ECO:0000256" key="4">
    <source>
        <dbReference type="PIRSR" id="PIRSR001434-2"/>
    </source>
</evidence>
<evidence type="ECO:0000313" key="7">
    <source>
        <dbReference type="Proteomes" id="UP000626244"/>
    </source>
</evidence>
<comment type="similarity">
    <text evidence="2 5">Belongs to the trans-sulfuration enzymes family.</text>
</comment>
<evidence type="ECO:0000256" key="3">
    <source>
        <dbReference type="ARBA" id="ARBA00022898"/>
    </source>
</evidence>
<dbReference type="OrthoDB" id="9803887at2"/>
<dbReference type="PANTHER" id="PTHR11808">
    <property type="entry name" value="TRANS-SULFURATION ENZYME FAMILY MEMBER"/>
    <property type="match status" value="1"/>
</dbReference>
<dbReference type="Pfam" id="PF01053">
    <property type="entry name" value="Cys_Met_Meta_PP"/>
    <property type="match status" value="1"/>
</dbReference>
<keyword evidence="3 4" id="KW-0663">Pyridoxal phosphate</keyword>
<keyword evidence="7" id="KW-1185">Reference proteome</keyword>
<evidence type="ECO:0000256" key="5">
    <source>
        <dbReference type="RuleBase" id="RU362118"/>
    </source>
</evidence>
<dbReference type="EMBL" id="BMHB01000001">
    <property type="protein sequence ID" value="GGI13891.1"/>
    <property type="molecule type" value="Genomic_DNA"/>
</dbReference>